<accession>A0A7X2Z200</accession>
<evidence type="ECO:0000313" key="1">
    <source>
        <dbReference type="EMBL" id="MUG46119.1"/>
    </source>
</evidence>
<name>A0A7X2Z200_9BACL</name>
<dbReference type="EMBL" id="WNZW01000004">
    <property type="protein sequence ID" value="MUG46119.1"/>
    <property type="molecule type" value="Genomic_DNA"/>
</dbReference>
<evidence type="ECO:0000313" key="2">
    <source>
        <dbReference type="Proteomes" id="UP000447876"/>
    </source>
</evidence>
<dbReference type="InterPro" id="IPR008979">
    <property type="entry name" value="Galactose-bd-like_sf"/>
</dbReference>
<dbReference type="SUPFAM" id="SSF49785">
    <property type="entry name" value="Galactose-binding domain-like"/>
    <property type="match status" value="1"/>
</dbReference>
<sequence length="89" mass="10083">MQQSDGSGDNYLRVAESPVTDSAWMTLRGSFLYEPSGEVTSLKLYFEGPDAGVDFYVDDVIVAERADIDWKAEANARIEQLRKDDVKFW</sequence>
<gene>
    <name evidence="1" type="ORF">GNP95_14085</name>
</gene>
<dbReference type="Gene3D" id="2.60.120.260">
    <property type="entry name" value="Galactose-binding domain-like"/>
    <property type="match status" value="1"/>
</dbReference>
<organism evidence="1 2">
    <name type="scientific">Paenibacillus woosongensis</name>
    <dbReference type="NCBI Taxonomy" id="307580"/>
    <lineage>
        <taxon>Bacteria</taxon>
        <taxon>Bacillati</taxon>
        <taxon>Bacillota</taxon>
        <taxon>Bacilli</taxon>
        <taxon>Bacillales</taxon>
        <taxon>Paenibacillaceae</taxon>
        <taxon>Paenibacillus</taxon>
    </lineage>
</organism>
<dbReference type="Proteomes" id="UP000447876">
    <property type="component" value="Unassembled WGS sequence"/>
</dbReference>
<protein>
    <submittedName>
        <fullName evidence="1">Uncharacterized protein</fullName>
    </submittedName>
</protein>
<dbReference type="AlphaFoldDB" id="A0A7X2Z200"/>
<proteinExistence type="predicted"/>
<comment type="caution">
    <text evidence="1">The sequence shown here is derived from an EMBL/GenBank/DDBJ whole genome shotgun (WGS) entry which is preliminary data.</text>
</comment>
<dbReference type="RefSeq" id="WP_196427180.1">
    <property type="nucleotide sequence ID" value="NZ_WNZW01000004.1"/>
</dbReference>
<reference evidence="1 2" key="1">
    <citation type="submission" date="2019-11" db="EMBL/GenBank/DDBJ databases">
        <title>Draft genome sequences of five Paenibacillus species of dairy origin.</title>
        <authorList>
            <person name="Olajide A.M."/>
            <person name="Chen S."/>
            <person name="Lapointe G."/>
        </authorList>
    </citation>
    <scope>NUCLEOTIDE SEQUENCE [LARGE SCALE GENOMIC DNA]</scope>
    <source>
        <strain evidence="1 2">12CR55</strain>
    </source>
</reference>